<dbReference type="RefSeq" id="WP_200305834.1">
    <property type="nucleotide sequence ID" value="NZ_NRSG01000128.1"/>
</dbReference>
<dbReference type="EMBL" id="NRSG01000128">
    <property type="protein sequence ID" value="MBK1659838.1"/>
    <property type="molecule type" value="Genomic_DNA"/>
</dbReference>
<protein>
    <submittedName>
        <fullName evidence="1">Uncharacterized protein</fullName>
    </submittedName>
</protein>
<reference evidence="1 2" key="1">
    <citation type="journal article" date="2020" name="Microorganisms">
        <title>Osmotic Adaptation and Compatible Solute Biosynthesis of Phototrophic Bacteria as Revealed from Genome Analyses.</title>
        <authorList>
            <person name="Imhoff J.F."/>
            <person name="Rahn T."/>
            <person name="Kunzel S."/>
            <person name="Keller A."/>
            <person name="Neulinger S.C."/>
        </authorList>
    </citation>
    <scope>NUCLEOTIDE SEQUENCE [LARGE SCALE GENOMIC DNA]</scope>
    <source>
        <strain evidence="1 2">DSM 15382</strain>
    </source>
</reference>
<evidence type="ECO:0000313" key="1">
    <source>
        <dbReference type="EMBL" id="MBK1659838.1"/>
    </source>
</evidence>
<proteinExistence type="predicted"/>
<dbReference type="Proteomes" id="UP000697995">
    <property type="component" value="Unassembled WGS sequence"/>
</dbReference>
<sequence>MSPAEAALLAAQDVTRLPAMPAPLARLMLRHAQEAAERRFAQAALAMAEAVEMIAILADGMAPEALAPARAWALARIEQHGAVALPPHLPRLLLQGLGDTVPGPGTALGRAWARQAFREEVAAAGLARVPLLPLGLNCLPWNLPARWGFRSAPNAMEAFNPFALASHELPTVLAALEEGWAGYAPEDGIRAIAAPGGARIPLRADGGAVWNHHAGAPWDEAGFAALRLDLAMLARRFERLAAARLPLRVALLATERAAPDA</sequence>
<name>A0ABS1CZY8_9PROT</name>
<evidence type="ECO:0000313" key="2">
    <source>
        <dbReference type="Proteomes" id="UP000697995"/>
    </source>
</evidence>
<organism evidence="1 2">
    <name type="scientific">Paracraurococcus ruber</name>
    <dbReference type="NCBI Taxonomy" id="77675"/>
    <lineage>
        <taxon>Bacteria</taxon>
        <taxon>Pseudomonadati</taxon>
        <taxon>Pseudomonadota</taxon>
        <taxon>Alphaproteobacteria</taxon>
        <taxon>Acetobacterales</taxon>
        <taxon>Roseomonadaceae</taxon>
        <taxon>Paracraurococcus</taxon>
    </lineage>
</organism>
<keyword evidence="2" id="KW-1185">Reference proteome</keyword>
<comment type="caution">
    <text evidence="1">The sequence shown here is derived from an EMBL/GenBank/DDBJ whole genome shotgun (WGS) entry which is preliminary data.</text>
</comment>
<accession>A0ABS1CZY8</accession>
<feature type="non-terminal residue" evidence="1">
    <location>
        <position position="261"/>
    </location>
</feature>
<gene>
    <name evidence="1" type="ORF">CKO45_16525</name>
</gene>